<dbReference type="InterPro" id="IPR045983">
    <property type="entry name" value="GUC-dom-containing_N"/>
</dbReference>
<dbReference type="PROSITE" id="PS50125">
    <property type="entry name" value="GUANYLATE_CYCLASE_2"/>
    <property type="match status" value="1"/>
</dbReference>
<dbReference type="PANTHER" id="PTHR43081">
    <property type="entry name" value="ADENYLATE CYCLASE, TERMINAL-DIFFERENTIATION SPECIFIC-RELATED"/>
    <property type="match status" value="1"/>
</dbReference>
<organism evidence="2 3">
    <name type="scientific">Leptospira mayottensis</name>
    <dbReference type="NCBI Taxonomy" id="1137606"/>
    <lineage>
        <taxon>Bacteria</taxon>
        <taxon>Pseudomonadati</taxon>
        <taxon>Spirochaetota</taxon>
        <taxon>Spirochaetia</taxon>
        <taxon>Leptospirales</taxon>
        <taxon>Leptospiraceae</taxon>
        <taxon>Leptospira</taxon>
    </lineage>
</organism>
<protein>
    <submittedName>
        <fullName evidence="2">Adenylate/guanylate cyclase domain-containing protein</fullName>
    </submittedName>
</protein>
<gene>
    <name evidence="2" type="ORF">DQM28_18430</name>
</gene>
<dbReference type="Proteomes" id="UP000258889">
    <property type="component" value="Chromosome i"/>
</dbReference>
<evidence type="ECO:0000313" key="2">
    <source>
        <dbReference type="EMBL" id="AXR66265.1"/>
    </source>
</evidence>
<dbReference type="CDD" id="cd07302">
    <property type="entry name" value="CHD"/>
    <property type="match status" value="1"/>
</dbReference>
<dbReference type="InterPro" id="IPR029787">
    <property type="entry name" value="Nucleotide_cyclase"/>
</dbReference>
<dbReference type="Gene3D" id="3.30.70.1230">
    <property type="entry name" value="Nucleotide cyclase"/>
    <property type="match status" value="1"/>
</dbReference>
<proteinExistence type="predicted"/>
<dbReference type="SMART" id="SM00044">
    <property type="entry name" value="CYCc"/>
    <property type="match status" value="1"/>
</dbReference>
<feature type="domain" description="Guanylate cyclase" evidence="1">
    <location>
        <begin position="307"/>
        <end position="427"/>
    </location>
</feature>
<dbReference type="PANTHER" id="PTHR43081:SF19">
    <property type="entry name" value="PH-SENSITIVE ADENYLATE CYCLASE RV1264"/>
    <property type="match status" value="1"/>
</dbReference>
<dbReference type="InterPro" id="IPR050697">
    <property type="entry name" value="Adenylyl/Guanylyl_Cyclase_3/4"/>
</dbReference>
<reference evidence="2 3" key="2">
    <citation type="submission" date="2018-09" db="EMBL/GenBank/DDBJ databases">
        <title>Complete Genome sequences of three Leptospira mayottensis isolates obtained from Tenrecid mammals endemic to the Malagasy region.</title>
        <authorList>
            <person name="Cordonin C."/>
            <person name="Toty C."/>
        </authorList>
    </citation>
    <scope>NUCLEOTIDE SEQUENCE [LARGE SCALE GENOMIC DNA]</scope>
    <source>
        <strain evidence="2 3">MDI222</strain>
    </source>
</reference>
<dbReference type="InterPro" id="IPR001054">
    <property type="entry name" value="A/G_cyclase"/>
</dbReference>
<sequence length="495" mass="56055">MWNETLFEQKKKSLEGFGVLSKKSIARFMENIKVLNEWQLHRINPIRFAKRNDFEIGETLDLFLHSAKIGFLDFAYNMICPACGGVAASHTSLDQIEEKSFHCYICNIDVPATLDDQVEVSFSVNPSLKKQSLNPLVDVETYLRYHISANFRKSKELLNFIFSNIQDLIVMEPGAIRRIRLDAINVPVYQFSSVENNSAVFLYFDSKEVTKDRIIDLSLLSTGFTPVELHLSPGEYEVKVSNRTIATSGFLIIKPNLKRILEIIGEHPTVIEPFLTAKMLLNNQTFRELFRVQRLSSQLNLNVKSLTILFTDLRGSTEMYDKAGDILAYRLVQEHFRLLAETVKKFNGAIVKTMGDAIMATFSSPLEGLFASLEMMFRIDRMNEEFKEHGHEIGLKVGLNEGPALAVINDERLDYFGQSVNIAARVQALASAGEIWVTEPILSSPGIQEELNLKGYESERHEAFLKGVGQKATVHKLFKNEEQGVFVGTRELDSV</sequence>
<dbReference type="RefSeq" id="WP_004279246.1">
    <property type="nucleotide sequence ID" value="NZ_CP030144.1"/>
</dbReference>
<reference evidence="2 3" key="1">
    <citation type="submission" date="2018-06" db="EMBL/GenBank/DDBJ databases">
        <authorList>
            <person name="Tortosa P."/>
        </authorList>
    </citation>
    <scope>NUCLEOTIDE SEQUENCE [LARGE SCALE GENOMIC DNA]</scope>
    <source>
        <strain evidence="2 3">MDI222</strain>
    </source>
</reference>
<dbReference type="Pfam" id="PF19363">
    <property type="entry name" value="DUF5939"/>
    <property type="match status" value="1"/>
</dbReference>
<accession>A0ABM6YDU5</accession>
<keyword evidence="3" id="KW-1185">Reference proteome</keyword>
<dbReference type="SUPFAM" id="SSF55073">
    <property type="entry name" value="Nucleotide cyclase"/>
    <property type="match status" value="1"/>
</dbReference>
<dbReference type="EMBL" id="CP030144">
    <property type="protein sequence ID" value="AXR66265.1"/>
    <property type="molecule type" value="Genomic_DNA"/>
</dbReference>
<evidence type="ECO:0000259" key="1">
    <source>
        <dbReference type="PROSITE" id="PS50125"/>
    </source>
</evidence>
<name>A0ABM6YDU5_9LEPT</name>
<evidence type="ECO:0000313" key="3">
    <source>
        <dbReference type="Proteomes" id="UP000258889"/>
    </source>
</evidence>
<dbReference type="Pfam" id="PF00211">
    <property type="entry name" value="Guanylate_cyc"/>
    <property type="match status" value="1"/>
</dbReference>